<evidence type="ECO:0000313" key="2">
    <source>
        <dbReference type="EMBL" id="KRH39256.1"/>
    </source>
</evidence>
<feature type="transmembrane region" description="Helical" evidence="1">
    <location>
        <begin position="12"/>
        <end position="35"/>
    </location>
</feature>
<reference evidence="2 3" key="1">
    <citation type="journal article" date="2010" name="Nature">
        <title>Genome sequence of the palaeopolyploid soybean.</title>
        <authorList>
            <person name="Schmutz J."/>
            <person name="Cannon S.B."/>
            <person name="Schlueter J."/>
            <person name="Ma J."/>
            <person name="Mitros T."/>
            <person name="Nelson W."/>
            <person name="Hyten D.L."/>
            <person name="Song Q."/>
            <person name="Thelen J.J."/>
            <person name="Cheng J."/>
            <person name="Xu D."/>
            <person name="Hellsten U."/>
            <person name="May G.D."/>
            <person name="Yu Y."/>
            <person name="Sakurai T."/>
            <person name="Umezawa T."/>
            <person name="Bhattacharyya M.K."/>
            <person name="Sandhu D."/>
            <person name="Valliyodan B."/>
            <person name="Lindquist E."/>
            <person name="Peto M."/>
            <person name="Grant D."/>
            <person name="Shu S."/>
            <person name="Goodstein D."/>
            <person name="Barry K."/>
            <person name="Futrell-Griggs M."/>
            <person name="Abernathy B."/>
            <person name="Du J."/>
            <person name="Tian Z."/>
            <person name="Zhu L."/>
            <person name="Gill N."/>
            <person name="Joshi T."/>
            <person name="Libault M."/>
            <person name="Sethuraman A."/>
            <person name="Zhang X.-C."/>
            <person name="Shinozaki K."/>
            <person name="Nguyen H.T."/>
            <person name="Wing R.A."/>
            <person name="Cregan P."/>
            <person name="Specht J."/>
            <person name="Grimwood J."/>
            <person name="Rokhsar D."/>
            <person name="Stacey G."/>
            <person name="Shoemaker R.C."/>
            <person name="Jackson S.A."/>
        </authorList>
    </citation>
    <scope>NUCLEOTIDE SEQUENCE [LARGE SCALE GENOMIC DNA]</scope>
    <source>
        <strain evidence="3">cv. Williams 82</strain>
        <tissue evidence="2">Callus</tissue>
    </source>
</reference>
<dbReference type="Gramene" id="KRH39256">
    <property type="protein sequence ID" value="KRH39256"/>
    <property type="gene ID" value="GLYMA_09G188400"/>
</dbReference>
<dbReference type="Proteomes" id="UP000008827">
    <property type="component" value="Chromosome 9"/>
</dbReference>
<dbReference type="InParanoid" id="K7LER3"/>
<accession>K7LER3</accession>
<feature type="transmembrane region" description="Helical" evidence="1">
    <location>
        <begin position="41"/>
        <end position="63"/>
    </location>
</feature>
<protein>
    <recommendedName>
        <fullName evidence="5">Transmembrane protein</fullName>
    </recommendedName>
</protein>
<evidence type="ECO:0000313" key="3">
    <source>
        <dbReference type="EnsemblPlants" id="KRH39256"/>
    </source>
</evidence>
<sequence length="66" mass="7604">MKGVQRTIRGDIIFSFFFVGASMCCSFVICSIDWLVVFASLVPPTCVIFIFFGFTILYDFVILQFW</sequence>
<reference evidence="2" key="3">
    <citation type="submission" date="2018-07" db="EMBL/GenBank/DDBJ databases">
        <title>WGS assembly of Glycine max.</title>
        <authorList>
            <person name="Schmutz J."/>
            <person name="Cannon S."/>
            <person name="Schlueter J."/>
            <person name="Ma J."/>
            <person name="Mitros T."/>
            <person name="Nelson W."/>
            <person name="Hyten D."/>
            <person name="Song Q."/>
            <person name="Thelen J."/>
            <person name="Cheng J."/>
            <person name="Xu D."/>
            <person name="Hellsten U."/>
            <person name="May G."/>
            <person name="Yu Y."/>
            <person name="Sakurai T."/>
            <person name="Umezawa T."/>
            <person name="Bhattacharyya M."/>
            <person name="Sandhu D."/>
            <person name="Valliyodan B."/>
            <person name="Lindquist E."/>
            <person name="Peto M."/>
            <person name="Grant D."/>
            <person name="Shu S."/>
            <person name="Goodstein D."/>
            <person name="Barry K."/>
            <person name="Futrell-Griggs M."/>
            <person name="Abernathy B."/>
            <person name="Du J."/>
            <person name="Tian Z."/>
            <person name="Zhu L."/>
            <person name="Gill N."/>
            <person name="Joshi T."/>
            <person name="Libault M."/>
            <person name="Sethuraman A."/>
            <person name="Zhang X."/>
            <person name="Shinozaki K."/>
            <person name="Nguyen H."/>
            <person name="Wing R."/>
            <person name="Cregan P."/>
            <person name="Specht J."/>
            <person name="Grimwood J."/>
            <person name="Rokhsar D."/>
            <person name="Stacey G."/>
            <person name="Shoemaker R."/>
            <person name="Jackson S."/>
        </authorList>
    </citation>
    <scope>NUCLEOTIDE SEQUENCE</scope>
    <source>
        <tissue evidence="2">Callus</tissue>
    </source>
</reference>
<keyword evidence="1" id="KW-0472">Membrane</keyword>
<dbReference type="EMBL" id="CM000842">
    <property type="protein sequence ID" value="KRH39256.1"/>
    <property type="molecule type" value="Genomic_DNA"/>
</dbReference>
<keyword evidence="1" id="KW-1133">Transmembrane helix</keyword>
<dbReference type="PaxDb" id="3847-GLYMA09G32060.1"/>
<gene>
    <name evidence="2" type="ORF">GLYMA_09G188400</name>
</gene>
<keyword evidence="1" id="KW-0812">Transmembrane</keyword>
<proteinExistence type="predicted"/>
<dbReference type="EnsemblPlants" id="KRH39256">
    <property type="protein sequence ID" value="KRH39256"/>
    <property type="gene ID" value="GLYMA_09G188400"/>
</dbReference>
<dbReference type="HOGENOM" id="CLU_2836334_0_0_1"/>
<evidence type="ECO:0000313" key="4">
    <source>
        <dbReference type="Proteomes" id="UP000008827"/>
    </source>
</evidence>
<dbReference type="AlphaFoldDB" id="K7LER3"/>
<organism evidence="2">
    <name type="scientific">Glycine max</name>
    <name type="common">Soybean</name>
    <name type="synonym">Glycine hispida</name>
    <dbReference type="NCBI Taxonomy" id="3847"/>
    <lineage>
        <taxon>Eukaryota</taxon>
        <taxon>Viridiplantae</taxon>
        <taxon>Streptophyta</taxon>
        <taxon>Embryophyta</taxon>
        <taxon>Tracheophyta</taxon>
        <taxon>Spermatophyta</taxon>
        <taxon>Magnoliopsida</taxon>
        <taxon>eudicotyledons</taxon>
        <taxon>Gunneridae</taxon>
        <taxon>Pentapetalae</taxon>
        <taxon>rosids</taxon>
        <taxon>fabids</taxon>
        <taxon>Fabales</taxon>
        <taxon>Fabaceae</taxon>
        <taxon>Papilionoideae</taxon>
        <taxon>50 kb inversion clade</taxon>
        <taxon>NPAAA clade</taxon>
        <taxon>indigoferoid/millettioid clade</taxon>
        <taxon>Phaseoleae</taxon>
        <taxon>Glycine</taxon>
        <taxon>Glycine subgen. Soja</taxon>
    </lineage>
</organism>
<evidence type="ECO:0000256" key="1">
    <source>
        <dbReference type="SAM" id="Phobius"/>
    </source>
</evidence>
<reference evidence="3" key="2">
    <citation type="submission" date="2018-02" db="UniProtKB">
        <authorList>
            <consortium name="EnsemblPlants"/>
        </authorList>
    </citation>
    <scope>IDENTIFICATION</scope>
    <source>
        <strain evidence="3">Williams 82</strain>
    </source>
</reference>
<evidence type="ECO:0008006" key="5">
    <source>
        <dbReference type="Google" id="ProtNLM"/>
    </source>
</evidence>
<keyword evidence="4" id="KW-1185">Reference proteome</keyword>
<name>K7LER3_SOYBN</name>